<evidence type="ECO:0000256" key="1">
    <source>
        <dbReference type="SAM" id="Coils"/>
    </source>
</evidence>
<dbReference type="EMBL" id="JAHLFE010000057">
    <property type="protein sequence ID" value="MBU3843827.1"/>
    <property type="molecule type" value="Genomic_DNA"/>
</dbReference>
<sequence>MSFLSKLVEFSEKMAENAERMRIASEESLKKTRLEIQKAELERRIAREKAERERRIAKEWRQGTVTEEERNSFYPILLKCVSSWEANDPQSLRHKWLVPYYPEYRAVTDTMRDDRKFILDFQDAMATDGSMLAYHQLKLQLRDLRENQGLAHTTSATAPVNLMPAYHENADHTLAIATAVLRTYETLLKTFGFKFPTLTLVCMPTSNAIYNKQLAEFSRAVCHDDVMQDGGMQDGTSHIQVTSAATPNQFGSSGKLQKRYDVGFFQGKYVILFDVIRNTGKTLEAEKAQLESLGAKVIGAITLAQTF</sequence>
<dbReference type="SUPFAM" id="SSF53271">
    <property type="entry name" value="PRTase-like"/>
    <property type="match status" value="1"/>
</dbReference>
<reference evidence="2" key="2">
    <citation type="submission" date="2021-04" db="EMBL/GenBank/DDBJ databases">
        <authorList>
            <person name="Gilroy R."/>
        </authorList>
    </citation>
    <scope>NUCLEOTIDE SEQUENCE</scope>
    <source>
        <strain evidence="2">378</strain>
    </source>
</reference>
<dbReference type="InterPro" id="IPR029057">
    <property type="entry name" value="PRTase-like"/>
</dbReference>
<name>A0A948TFI9_9GAMM</name>
<proteinExistence type="predicted"/>
<evidence type="ECO:0000313" key="3">
    <source>
        <dbReference type="Proteomes" id="UP000733611"/>
    </source>
</evidence>
<accession>A0A948TFI9</accession>
<feature type="coiled-coil region" evidence="1">
    <location>
        <begin position="22"/>
        <end position="58"/>
    </location>
</feature>
<dbReference type="AlphaFoldDB" id="A0A948TFI9"/>
<protein>
    <submittedName>
        <fullName evidence="2">Uncharacterized protein</fullName>
    </submittedName>
</protein>
<organism evidence="2 3">
    <name type="scientific">Candidatus Anaerobiospirillum pullicola</name>
    <dbReference type="NCBI Taxonomy" id="2838451"/>
    <lineage>
        <taxon>Bacteria</taxon>
        <taxon>Pseudomonadati</taxon>
        <taxon>Pseudomonadota</taxon>
        <taxon>Gammaproteobacteria</taxon>
        <taxon>Aeromonadales</taxon>
        <taxon>Succinivibrionaceae</taxon>
        <taxon>Anaerobiospirillum</taxon>
    </lineage>
</organism>
<evidence type="ECO:0000313" key="2">
    <source>
        <dbReference type="EMBL" id="MBU3843827.1"/>
    </source>
</evidence>
<reference evidence="2" key="1">
    <citation type="journal article" date="2021" name="PeerJ">
        <title>Extensive microbial diversity within the chicken gut microbiome revealed by metagenomics and culture.</title>
        <authorList>
            <person name="Gilroy R."/>
            <person name="Ravi A."/>
            <person name="Getino M."/>
            <person name="Pursley I."/>
            <person name="Horton D.L."/>
            <person name="Alikhan N.F."/>
            <person name="Baker D."/>
            <person name="Gharbi K."/>
            <person name="Hall N."/>
            <person name="Watson M."/>
            <person name="Adriaenssens E.M."/>
            <person name="Foster-Nyarko E."/>
            <person name="Jarju S."/>
            <person name="Secka A."/>
            <person name="Antonio M."/>
            <person name="Oren A."/>
            <person name="Chaudhuri R.R."/>
            <person name="La Ragione R."/>
            <person name="Hildebrand F."/>
            <person name="Pallen M.J."/>
        </authorList>
    </citation>
    <scope>NUCLEOTIDE SEQUENCE</scope>
    <source>
        <strain evidence="2">378</strain>
    </source>
</reference>
<comment type="caution">
    <text evidence="2">The sequence shown here is derived from an EMBL/GenBank/DDBJ whole genome shotgun (WGS) entry which is preliminary data.</text>
</comment>
<dbReference type="Proteomes" id="UP000733611">
    <property type="component" value="Unassembled WGS sequence"/>
</dbReference>
<gene>
    <name evidence="2" type="ORF">H9847_02995</name>
</gene>
<keyword evidence="1" id="KW-0175">Coiled coil</keyword>